<proteinExistence type="predicted"/>
<dbReference type="PANTHER" id="PTHR24305">
    <property type="entry name" value="CYTOCHROME P450"/>
    <property type="match status" value="1"/>
</dbReference>
<dbReference type="FunFam" id="1.10.630.10:FF:000051">
    <property type="entry name" value="Cytochrome P450 monooxygenase (Fum15)"/>
    <property type="match status" value="1"/>
</dbReference>
<accession>A0A4P7NMM4</accession>
<evidence type="ECO:0000256" key="3">
    <source>
        <dbReference type="ARBA" id="ARBA00023004"/>
    </source>
</evidence>
<evidence type="ECO:0000313" key="8">
    <source>
        <dbReference type="Proteomes" id="UP000294847"/>
    </source>
</evidence>
<name>A0A4P7NMM4_PYROR</name>
<dbReference type="Gene3D" id="1.10.630.10">
    <property type="entry name" value="Cytochrome P450"/>
    <property type="match status" value="1"/>
</dbReference>
<protein>
    <submittedName>
        <fullName evidence="7">Uncharacterized protein</fullName>
    </submittedName>
</protein>
<dbReference type="CDD" id="cd11069">
    <property type="entry name" value="CYP_FUM15-like"/>
    <property type="match status" value="1"/>
</dbReference>
<dbReference type="PANTHER" id="PTHR24305:SF227">
    <property type="entry name" value="P450, PUTATIVE (EUROFUNG)-RELATED"/>
    <property type="match status" value="1"/>
</dbReference>
<keyword evidence="6" id="KW-0472">Membrane</keyword>
<evidence type="ECO:0000256" key="5">
    <source>
        <dbReference type="SAM" id="MobiDB-lite"/>
    </source>
</evidence>
<dbReference type="GO" id="GO:0005506">
    <property type="term" value="F:iron ion binding"/>
    <property type="evidence" value="ECO:0007669"/>
    <property type="project" value="InterPro"/>
</dbReference>
<feature type="compositionally biased region" description="Low complexity" evidence="5">
    <location>
        <begin position="514"/>
        <end position="523"/>
    </location>
</feature>
<comment type="cofactor">
    <cofactor evidence="4">
        <name>heme</name>
        <dbReference type="ChEBI" id="CHEBI:30413"/>
    </cofactor>
</comment>
<keyword evidence="1 4" id="KW-0349">Heme</keyword>
<gene>
    <name evidence="7" type="ORF">PoMZ_05177</name>
</gene>
<organism evidence="7 8">
    <name type="scientific">Pyricularia oryzae</name>
    <name type="common">Rice blast fungus</name>
    <name type="synonym">Magnaporthe oryzae</name>
    <dbReference type="NCBI Taxonomy" id="318829"/>
    <lineage>
        <taxon>Eukaryota</taxon>
        <taxon>Fungi</taxon>
        <taxon>Dikarya</taxon>
        <taxon>Ascomycota</taxon>
        <taxon>Pezizomycotina</taxon>
        <taxon>Sordariomycetes</taxon>
        <taxon>Sordariomycetidae</taxon>
        <taxon>Magnaporthales</taxon>
        <taxon>Pyriculariaceae</taxon>
        <taxon>Pyricularia</taxon>
    </lineage>
</organism>
<dbReference type="SUPFAM" id="SSF48264">
    <property type="entry name" value="Cytochrome P450"/>
    <property type="match status" value="1"/>
</dbReference>
<dbReference type="EMBL" id="CP034209">
    <property type="protein sequence ID" value="QBZ63495.1"/>
    <property type="molecule type" value="Genomic_DNA"/>
</dbReference>
<evidence type="ECO:0000256" key="1">
    <source>
        <dbReference type="ARBA" id="ARBA00022617"/>
    </source>
</evidence>
<dbReference type="Pfam" id="PF00067">
    <property type="entry name" value="p450"/>
    <property type="match status" value="1"/>
</dbReference>
<dbReference type="InterPro" id="IPR050121">
    <property type="entry name" value="Cytochrome_P450_monoxygenase"/>
</dbReference>
<dbReference type="GO" id="GO:0016705">
    <property type="term" value="F:oxidoreductase activity, acting on paired donors, with incorporation or reduction of molecular oxygen"/>
    <property type="evidence" value="ECO:0007669"/>
    <property type="project" value="InterPro"/>
</dbReference>
<dbReference type="Proteomes" id="UP000294847">
    <property type="component" value="Chromosome 6"/>
</dbReference>
<dbReference type="PRINTS" id="PR00463">
    <property type="entry name" value="EP450I"/>
</dbReference>
<dbReference type="InterPro" id="IPR001128">
    <property type="entry name" value="Cyt_P450"/>
</dbReference>
<dbReference type="GO" id="GO:0004497">
    <property type="term" value="F:monooxygenase activity"/>
    <property type="evidence" value="ECO:0007669"/>
    <property type="project" value="InterPro"/>
</dbReference>
<feature type="compositionally biased region" description="Polar residues" evidence="5">
    <location>
        <begin position="206"/>
        <end position="231"/>
    </location>
</feature>
<sequence>MLGSKFRPITIIAVVGAYILTLRQERWSILCFLQYFIGTWLASFSCWGLWATQFYPKFFSPLRHLPEPKGNSFWHGQFKKISAEPGGAPMLEWVHTVPNEGLIKYKGLFNRERLLPVSPKALAEVLVTKNYDFAKPAQMRTTIGRILGIGILLAEGDEHKAQRRNLNPAFAFRHTKDLYPIFWSKSREAIQAMTTEVLQDSERAHQQQGKGSNGAAAQTMQTEDDMANSQLPSGTAFMEVSQWASRATLDIVGVAGLGRDFGAIRDPTSQLISTYHSLFKPSRQAQILGLLHEVIPGWIITRLPMRRNNDIHHAAKFIRSVCRDMVREQKEKLAAGDEKGPQDKNILSVALRSGGFTDDNLVDQLMTFLAAGHETTATAMTWGIYMLSRYPEVQDRLREEIRSRLPSPESGEDVTSADIDSMPYLNAVCNEILRYFGPVPLTIRDAARDTSILGNFVPKGTRIFIGIWAINKSKELWGPDADQFKPERWLDEDKTAANGGGSENADGSESDNQKTSGSKKAASGGASNNYAFMTFLHGPRSCIGSGFARAEFAVLLAAWIGRFKFKLRHAEEQDEAKVVIKGGVTARPANGMHVKATVVEGW</sequence>
<reference evidence="7 8" key="1">
    <citation type="journal article" date="2019" name="Mol. Biol. Evol.">
        <title>Blast fungal genomes show frequent chromosomal changes, gene gains and losses, and effector gene turnover.</title>
        <authorList>
            <person name="Gomez Luciano L.B."/>
            <person name="Jason Tsai I."/>
            <person name="Chuma I."/>
            <person name="Tosa Y."/>
            <person name="Chen Y.H."/>
            <person name="Li J.Y."/>
            <person name="Li M.Y."/>
            <person name="Jade Lu M.Y."/>
            <person name="Nakayashiki H."/>
            <person name="Li W.H."/>
        </authorList>
    </citation>
    <scope>NUCLEOTIDE SEQUENCE [LARGE SCALE GENOMIC DNA]</scope>
    <source>
        <strain evidence="7">MZ5-1-6</strain>
    </source>
</reference>
<keyword evidence="3 4" id="KW-0408">Iron</keyword>
<feature type="transmembrane region" description="Helical" evidence="6">
    <location>
        <begin position="6"/>
        <end position="22"/>
    </location>
</feature>
<dbReference type="InterPro" id="IPR002401">
    <property type="entry name" value="Cyt_P450_E_grp-I"/>
</dbReference>
<feature type="transmembrane region" description="Helical" evidence="6">
    <location>
        <begin position="29"/>
        <end position="50"/>
    </location>
</feature>
<evidence type="ECO:0000313" key="7">
    <source>
        <dbReference type="EMBL" id="QBZ63495.1"/>
    </source>
</evidence>
<dbReference type="AlphaFoldDB" id="A0A4P7NMM4"/>
<keyword evidence="6" id="KW-0812">Transmembrane</keyword>
<evidence type="ECO:0000256" key="2">
    <source>
        <dbReference type="ARBA" id="ARBA00022723"/>
    </source>
</evidence>
<evidence type="ECO:0000256" key="6">
    <source>
        <dbReference type="SAM" id="Phobius"/>
    </source>
</evidence>
<evidence type="ECO:0000256" key="4">
    <source>
        <dbReference type="PIRSR" id="PIRSR602401-1"/>
    </source>
</evidence>
<dbReference type="InterPro" id="IPR036396">
    <property type="entry name" value="Cyt_P450_sf"/>
</dbReference>
<feature type="binding site" description="axial binding residue" evidence="4">
    <location>
        <position position="542"/>
    </location>
    <ligand>
        <name>heme</name>
        <dbReference type="ChEBI" id="CHEBI:30413"/>
    </ligand>
    <ligandPart>
        <name>Fe</name>
        <dbReference type="ChEBI" id="CHEBI:18248"/>
    </ligandPart>
</feature>
<dbReference type="GO" id="GO:0020037">
    <property type="term" value="F:heme binding"/>
    <property type="evidence" value="ECO:0007669"/>
    <property type="project" value="InterPro"/>
</dbReference>
<dbReference type="PRINTS" id="PR00385">
    <property type="entry name" value="P450"/>
</dbReference>
<keyword evidence="6" id="KW-1133">Transmembrane helix</keyword>
<keyword evidence="2 4" id="KW-0479">Metal-binding</keyword>
<feature type="region of interest" description="Disordered" evidence="5">
    <location>
        <begin position="493"/>
        <end position="523"/>
    </location>
</feature>
<feature type="region of interest" description="Disordered" evidence="5">
    <location>
        <begin position="200"/>
        <end position="231"/>
    </location>
</feature>